<dbReference type="InterPro" id="IPR007273">
    <property type="entry name" value="SCAMP"/>
</dbReference>
<feature type="transmembrane region" description="Helical" evidence="7">
    <location>
        <begin position="118"/>
        <end position="139"/>
    </location>
</feature>
<keyword evidence="5 7" id="KW-0472">Membrane</keyword>
<keyword evidence="4 7" id="KW-1133">Transmembrane helix</keyword>
<keyword evidence="7" id="KW-1003">Cell membrane</keyword>
<name>A0AAV5MB95_9ROSI</name>
<gene>
    <name evidence="9" type="ORF">SLEP1_g52919</name>
</gene>
<proteinExistence type="inferred from homology"/>
<dbReference type="GO" id="GO:0032588">
    <property type="term" value="C:trans-Golgi network membrane"/>
    <property type="evidence" value="ECO:0007669"/>
    <property type="project" value="TreeGrafter"/>
</dbReference>
<feature type="transmembrane region" description="Helical" evidence="7">
    <location>
        <begin position="86"/>
        <end position="106"/>
    </location>
</feature>
<organism evidence="9 10">
    <name type="scientific">Rubroshorea leprosula</name>
    <dbReference type="NCBI Taxonomy" id="152421"/>
    <lineage>
        <taxon>Eukaryota</taxon>
        <taxon>Viridiplantae</taxon>
        <taxon>Streptophyta</taxon>
        <taxon>Embryophyta</taxon>
        <taxon>Tracheophyta</taxon>
        <taxon>Spermatophyta</taxon>
        <taxon>Magnoliopsida</taxon>
        <taxon>eudicotyledons</taxon>
        <taxon>Gunneridae</taxon>
        <taxon>Pentapetalae</taxon>
        <taxon>rosids</taxon>
        <taxon>malvids</taxon>
        <taxon>Malvales</taxon>
        <taxon>Dipterocarpaceae</taxon>
        <taxon>Rubroshorea</taxon>
    </lineage>
</organism>
<evidence type="ECO:0000256" key="1">
    <source>
        <dbReference type="ARBA" id="ARBA00004003"/>
    </source>
</evidence>
<accession>A0AAV5MB95</accession>
<feature type="coiled-coil region" evidence="8">
    <location>
        <begin position="24"/>
        <end position="51"/>
    </location>
</feature>
<dbReference type="PANTHER" id="PTHR10687:SF51">
    <property type="entry name" value="SECRETORY CARRIER-ASSOCIATED MEMBRANE PROTEIN"/>
    <property type="match status" value="1"/>
</dbReference>
<dbReference type="GO" id="GO:0055038">
    <property type="term" value="C:recycling endosome membrane"/>
    <property type="evidence" value="ECO:0007669"/>
    <property type="project" value="TreeGrafter"/>
</dbReference>
<evidence type="ECO:0000256" key="3">
    <source>
        <dbReference type="ARBA" id="ARBA00022692"/>
    </source>
</evidence>
<evidence type="ECO:0000256" key="8">
    <source>
        <dbReference type="SAM" id="Coils"/>
    </source>
</evidence>
<comment type="function">
    <text evidence="1 7">Probably involved in membrane trafficking.</text>
</comment>
<dbReference type="PANTHER" id="PTHR10687">
    <property type="entry name" value="SECRETORY CARRIER-ASSOCIATED MEMBRANE PROTEIN SCAMP"/>
    <property type="match status" value="1"/>
</dbReference>
<dbReference type="GO" id="GO:0005886">
    <property type="term" value="C:plasma membrane"/>
    <property type="evidence" value="ECO:0007669"/>
    <property type="project" value="UniProtKB-SubCell"/>
</dbReference>
<dbReference type="Proteomes" id="UP001054252">
    <property type="component" value="Unassembled WGS sequence"/>
</dbReference>
<evidence type="ECO:0000313" key="10">
    <source>
        <dbReference type="Proteomes" id="UP001054252"/>
    </source>
</evidence>
<keyword evidence="10" id="KW-1185">Reference proteome</keyword>
<evidence type="ECO:0000256" key="5">
    <source>
        <dbReference type="ARBA" id="ARBA00023136"/>
    </source>
</evidence>
<comment type="subcellular location">
    <subcellularLocation>
        <location evidence="7">Cell membrane</location>
        <topology evidence="7">Multi-pass membrane protein</topology>
    </subcellularLocation>
    <subcellularLocation>
        <location evidence="7">Cytoplasmic vesicle</location>
        <location evidence="7">Secretory vesicle membrane</location>
        <topology evidence="7">Multi-pass membrane protein</topology>
    </subcellularLocation>
</comment>
<dbReference type="AlphaFoldDB" id="A0AAV5MB95"/>
<dbReference type="EMBL" id="BPVZ01000199">
    <property type="protein sequence ID" value="GKV45892.1"/>
    <property type="molecule type" value="Genomic_DNA"/>
</dbReference>
<comment type="similarity">
    <text evidence="2 7">Belongs to the SCAMP family.</text>
</comment>
<dbReference type="Pfam" id="PF04144">
    <property type="entry name" value="SCAMP"/>
    <property type="match status" value="1"/>
</dbReference>
<sequence length="253" mass="28983">MGKRGLRIKLLTSYKHVLLYRKGLKKKENELLAKQAELDRREEQVKRKEEALARAGVHLEVRNWPPFAPIIHNDIANDIPIYLRKLMYMAFASLLGLVLCLFWNVVSATAASISRNDVRICFLSIIYFILGVPGAYFLWYRPLYRAFRTESAFKYGWFFLFYLVHIGFCIVAAIAPPIIIKGKSLTGILAAIDLLNKKTFLIGIFYLVGFGLYCLEIVLSLSVMQQVYTYFRGSGKAAENRNATRTREAAIRI</sequence>
<feature type="transmembrane region" description="Helical" evidence="7">
    <location>
        <begin position="159"/>
        <end position="180"/>
    </location>
</feature>
<evidence type="ECO:0000313" key="9">
    <source>
        <dbReference type="EMBL" id="GKV45892.1"/>
    </source>
</evidence>
<keyword evidence="8" id="KW-0175">Coiled coil</keyword>
<reference evidence="9 10" key="1">
    <citation type="journal article" date="2021" name="Commun. Biol.">
        <title>The genome of Shorea leprosula (Dipterocarpaceae) highlights the ecological relevance of drought in aseasonal tropical rainforests.</title>
        <authorList>
            <person name="Ng K.K.S."/>
            <person name="Kobayashi M.J."/>
            <person name="Fawcett J.A."/>
            <person name="Hatakeyama M."/>
            <person name="Paape T."/>
            <person name="Ng C.H."/>
            <person name="Ang C.C."/>
            <person name="Tnah L.H."/>
            <person name="Lee C.T."/>
            <person name="Nishiyama T."/>
            <person name="Sese J."/>
            <person name="O'Brien M.J."/>
            <person name="Copetti D."/>
            <person name="Mohd Noor M.I."/>
            <person name="Ong R.C."/>
            <person name="Putra M."/>
            <person name="Sireger I.Z."/>
            <person name="Indrioko S."/>
            <person name="Kosugi Y."/>
            <person name="Izuno A."/>
            <person name="Isagi Y."/>
            <person name="Lee S.L."/>
            <person name="Shimizu K.K."/>
        </authorList>
    </citation>
    <scope>NUCLEOTIDE SEQUENCE [LARGE SCALE GENOMIC DNA]</scope>
    <source>
        <strain evidence="9">214</strain>
    </source>
</reference>
<dbReference type="GO" id="GO:0030658">
    <property type="term" value="C:transport vesicle membrane"/>
    <property type="evidence" value="ECO:0007669"/>
    <property type="project" value="UniProtKB-SubCell"/>
</dbReference>
<evidence type="ECO:0000256" key="6">
    <source>
        <dbReference type="ARBA" id="ARBA00023329"/>
    </source>
</evidence>
<keyword evidence="3 7" id="KW-0812">Transmembrane</keyword>
<dbReference type="GO" id="GO:0015031">
    <property type="term" value="P:protein transport"/>
    <property type="evidence" value="ECO:0007669"/>
    <property type="project" value="InterPro"/>
</dbReference>
<keyword evidence="6 7" id="KW-0968">Cytoplasmic vesicle</keyword>
<keyword evidence="7" id="KW-0813">Transport</keyword>
<feature type="transmembrane region" description="Helical" evidence="7">
    <location>
        <begin position="200"/>
        <end position="224"/>
    </location>
</feature>
<comment type="caution">
    <text evidence="9">The sequence shown here is derived from an EMBL/GenBank/DDBJ whole genome shotgun (WGS) entry which is preliminary data.</text>
</comment>
<evidence type="ECO:0000256" key="4">
    <source>
        <dbReference type="ARBA" id="ARBA00022989"/>
    </source>
</evidence>
<protein>
    <recommendedName>
        <fullName evidence="7">Secretory carrier-associated membrane protein</fullName>
        <shortName evidence="7">Secretory carrier membrane protein</shortName>
    </recommendedName>
</protein>
<evidence type="ECO:0000256" key="7">
    <source>
        <dbReference type="RuleBase" id="RU363122"/>
    </source>
</evidence>
<evidence type="ECO:0000256" key="2">
    <source>
        <dbReference type="ARBA" id="ARBA00010482"/>
    </source>
</evidence>